<dbReference type="Proteomes" id="UP000599009">
    <property type="component" value="Unassembled WGS sequence"/>
</dbReference>
<dbReference type="InterPro" id="IPR012938">
    <property type="entry name" value="Glc/Sorbosone_DH"/>
</dbReference>
<dbReference type="Gene3D" id="2.120.10.30">
    <property type="entry name" value="TolB, C-terminal domain"/>
    <property type="match status" value="1"/>
</dbReference>
<dbReference type="PROSITE" id="PS51257">
    <property type="entry name" value="PROKAR_LIPOPROTEIN"/>
    <property type="match status" value="1"/>
</dbReference>
<dbReference type="SUPFAM" id="SSF50952">
    <property type="entry name" value="Soluble quinoprotein glucose dehydrogenase"/>
    <property type="match status" value="1"/>
</dbReference>
<dbReference type="PANTHER" id="PTHR19328">
    <property type="entry name" value="HEDGEHOG-INTERACTING PROTEIN"/>
    <property type="match status" value="1"/>
</dbReference>
<proteinExistence type="predicted"/>
<feature type="domain" description="Glucose/Sorbosone dehydrogenase" evidence="2">
    <location>
        <begin position="62"/>
        <end position="387"/>
    </location>
</feature>
<evidence type="ECO:0000259" key="2">
    <source>
        <dbReference type="Pfam" id="PF07995"/>
    </source>
</evidence>
<dbReference type="PANTHER" id="PTHR19328:SF75">
    <property type="entry name" value="ALDOSE SUGAR DEHYDROGENASE YLII"/>
    <property type="match status" value="1"/>
</dbReference>
<dbReference type="InterPro" id="IPR011041">
    <property type="entry name" value="Quinoprot_gluc/sorb_DH_b-prop"/>
</dbReference>
<dbReference type="InterPro" id="IPR011042">
    <property type="entry name" value="6-blade_b-propeller_TolB-like"/>
</dbReference>
<feature type="signal peptide" evidence="1">
    <location>
        <begin position="1"/>
        <end position="18"/>
    </location>
</feature>
<organism evidence="3 4">
    <name type="scientific">Luteimonas terricola</name>
    <dbReference type="NCBI Taxonomy" id="645597"/>
    <lineage>
        <taxon>Bacteria</taxon>
        <taxon>Pseudomonadati</taxon>
        <taxon>Pseudomonadota</taxon>
        <taxon>Gammaproteobacteria</taxon>
        <taxon>Lysobacterales</taxon>
        <taxon>Lysobacteraceae</taxon>
        <taxon>Luteimonas</taxon>
    </lineage>
</organism>
<dbReference type="RefSeq" id="WP_132985677.1">
    <property type="nucleotide sequence ID" value="NZ_BMME01000001.1"/>
</dbReference>
<sequence>MKLHALVAASALALAATACNGDARPNAAPSADAPAAAAGSAVDSAGDPADGRPFAVDVIAAFEEPWAMSFLPDGRLLVTEKNGRLKLVDVESGATRDIAGVPEVDYGGQGGFGDVLPHPGFADNGIVYLSYAEAGDGDTRGAALARATLVLDADGGDRLDNVEVIWRQVPKVGGRGHYGHRIAFDTEGKLWLSSSERQKFDPAQDMGSNMGKILRLEDDGRPAAGNPFAADGGVAAEAWSIGHRNVLGIAFDADGQLWDVEMGPAGGDELNRVERGGNYGYPIVSNGDHYDGRAIPDHDTRPEFIAPTVSWTPVISPSSLVFYDGDVFPEWKGSAFIGGLSSQALVQVEFDGDGARETARFDMGHRIREVEQGPEGGLWLLEDGGQGGGQGRLLKLVPADG</sequence>
<keyword evidence="1" id="KW-0732">Signal</keyword>
<comment type="caution">
    <text evidence="3">The sequence shown here is derived from an EMBL/GenBank/DDBJ whole genome shotgun (WGS) entry which is preliminary data.</text>
</comment>
<name>A0ABQ2E9W9_9GAMM</name>
<keyword evidence="4" id="KW-1185">Reference proteome</keyword>
<feature type="chain" id="PRO_5046219324" evidence="1">
    <location>
        <begin position="19"/>
        <end position="401"/>
    </location>
</feature>
<gene>
    <name evidence="3" type="primary">yliI</name>
    <name evidence="3" type="ORF">GCM10011394_03870</name>
</gene>
<evidence type="ECO:0000313" key="3">
    <source>
        <dbReference type="EMBL" id="GGJ98167.1"/>
    </source>
</evidence>
<dbReference type="EMBL" id="BMME01000001">
    <property type="protein sequence ID" value="GGJ98167.1"/>
    <property type="molecule type" value="Genomic_DNA"/>
</dbReference>
<reference evidence="4" key="1">
    <citation type="journal article" date="2019" name="Int. J. Syst. Evol. Microbiol.">
        <title>The Global Catalogue of Microorganisms (GCM) 10K type strain sequencing project: providing services to taxonomists for standard genome sequencing and annotation.</title>
        <authorList>
            <consortium name="The Broad Institute Genomics Platform"/>
            <consortium name="The Broad Institute Genome Sequencing Center for Infectious Disease"/>
            <person name="Wu L."/>
            <person name="Ma J."/>
        </authorList>
    </citation>
    <scope>NUCLEOTIDE SEQUENCE [LARGE SCALE GENOMIC DNA]</scope>
    <source>
        <strain evidence="4">CGMCC 1.8985</strain>
    </source>
</reference>
<evidence type="ECO:0000313" key="4">
    <source>
        <dbReference type="Proteomes" id="UP000599009"/>
    </source>
</evidence>
<dbReference type="Pfam" id="PF07995">
    <property type="entry name" value="GSDH"/>
    <property type="match status" value="1"/>
</dbReference>
<accession>A0ABQ2E9W9</accession>
<evidence type="ECO:0000256" key="1">
    <source>
        <dbReference type="SAM" id="SignalP"/>
    </source>
</evidence>
<protein>
    <submittedName>
        <fullName evidence="3">Dehydrogenase</fullName>
    </submittedName>
</protein>